<dbReference type="GO" id="GO:0008236">
    <property type="term" value="F:serine-type peptidase activity"/>
    <property type="evidence" value="ECO:0007669"/>
    <property type="project" value="InterPro"/>
</dbReference>
<dbReference type="InterPro" id="IPR001375">
    <property type="entry name" value="Peptidase_S9_cat"/>
</dbReference>
<dbReference type="InterPro" id="IPR029058">
    <property type="entry name" value="AB_hydrolase_fold"/>
</dbReference>
<dbReference type="PANTHER" id="PTHR12277">
    <property type="entry name" value="ALPHA/BETA HYDROLASE DOMAIN-CONTAINING PROTEIN"/>
    <property type="match status" value="1"/>
</dbReference>
<dbReference type="GO" id="GO:0008474">
    <property type="term" value="F:palmitoyl-(protein) hydrolase activity"/>
    <property type="evidence" value="ECO:0007669"/>
    <property type="project" value="TreeGrafter"/>
</dbReference>
<keyword evidence="4" id="KW-1185">Reference proteome</keyword>
<gene>
    <name evidence="3" type="ORF">PPROV_000171400</name>
</gene>
<keyword evidence="1" id="KW-0472">Membrane</keyword>
<accession>A0A830HC95</accession>
<reference evidence="3" key="1">
    <citation type="submission" date="2020-10" db="EMBL/GenBank/DDBJ databases">
        <title>Unveiling of a novel bifunctional photoreceptor, Dualchrome1, isolated from a cosmopolitan green alga.</title>
        <authorList>
            <person name="Suzuki S."/>
            <person name="Kawachi M."/>
        </authorList>
    </citation>
    <scope>NUCLEOTIDE SEQUENCE</scope>
    <source>
        <strain evidence="3">NIES 2893</strain>
    </source>
</reference>
<dbReference type="GO" id="GO:0016020">
    <property type="term" value="C:membrane"/>
    <property type="evidence" value="ECO:0007669"/>
    <property type="project" value="TreeGrafter"/>
</dbReference>
<dbReference type="Proteomes" id="UP000660262">
    <property type="component" value="Unassembled WGS sequence"/>
</dbReference>
<evidence type="ECO:0000313" key="3">
    <source>
        <dbReference type="EMBL" id="GHP02959.1"/>
    </source>
</evidence>
<evidence type="ECO:0000259" key="2">
    <source>
        <dbReference type="Pfam" id="PF00326"/>
    </source>
</evidence>
<keyword evidence="1" id="KW-0812">Transmembrane</keyword>
<comment type="caution">
    <text evidence="3">The sequence shown here is derived from an EMBL/GenBank/DDBJ whole genome shotgun (WGS) entry which is preliminary data.</text>
</comment>
<dbReference type="Pfam" id="PF00326">
    <property type="entry name" value="Peptidase_S9"/>
    <property type="match status" value="1"/>
</dbReference>
<feature type="domain" description="Peptidase S9 prolyl oligopeptidase catalytic" evidence="2">
    <location>
        <begin position="173"/>
        <end position="337"/>
    </location>
</feature>
<evidence type="ECO:0000256" key="1">
    <source>
        <dbReference type="SAM" id="Phobius"/>
    </source>
</evidence>
<organism evidence="3 4">
    <name type="scientific">Pycnococcus provasolii</name>
    <dbReference type="NCBI Taxonomy" id="41880"/>
    <lineage>
        <taxon>Eukaryota</taxon>
        <taxon>Viridiplantae</taxon>
        <taxon>Chlorophyta</taxon>
        <taxon>Pseudoscourfieldiophyceae</taxon>
        <taxon>Pseudoscourfieldiales</taxon>
        <taxon>Pycnococcaceae</taxon>
        <taxon>Pycnococcus</taxon>
    </lineage>
</organism>
<dbReference type="PANTHER" id="PTHR12277:SF81">
    <property type="entry name" value="PROTEIN ABHD13"/>
    <property type="match status" value="1"/>
</dbReference>
<proteinExistence type="predicted"/>
<dbReference type="EMBL" id="BNJQ01000004">
    <property type="protein sequence ID" value="GHP02959.1"/>
    <property type="molecule type" value="Genomic_DNA"/>
</dbReference>
<protein>
    <submittedName>
        <fullName evidence="3">Bem46 protein, variant</fullName>
    </submittedName>
</protein>
<keyword evidence="1" id="KW-1133">Transmembrane helix</keyword>
<dbReference type="Gene3D" id="3.40.50.1820">
    <property type="entry name" value="alpha/beta hydrolase"/>
    <property type="match status" value="1"/>
</dbReference>
<evidence type="ECO:0000313" key="4">
    <source>
        <dbReference type="Proteomes" id="UP000660262"/>
    </source>
</evidence>
<dbReference type="SUPFAM" id="SSF53474">
    <property type="entry name" value="alpha/beta-Hydrolases"/>
    <property type="match status" value="1"/>
</dbReference>
<dbReference type="AlphaFoldDB" id="A0A830HC95"/>
<dbReference type="GO" id="GO:0006508">
    <property type="term" value="P:proteolysis"/>
    <property type="evidence" value="ECO:0007669"/>
    <property type="project" value="InterPro"/>
</dbReference>
<name>A0A830HC95_9CHLO</name>
<dbReference type="OrthoDB" id="10249433at2759"/>
<feature type="transmembrane region" description="Helical" evidence="1">
    <location>
        <begin position="40"/>
        <end position="62"/>
    </location>
</feature>
<sequence length="339" mass="37149">MSDYADAAAAAAGAASSGASGSDGGALPILLELLGGVTHILLQLGFAIACLAALVLLLVFVFQRRLLYVPVIPGQPAKTYQYTPNDFNMYYRDVPITAADGVKTHGWLCRSKQYTVLRSPVTIFFQENAGNISHRLPFAQMLCATVPSVVFLLSYRGYGASEGTPSQKGIELDAQACIDTVSDQPDVDGNSIVLFGKSLGGAVAVAMALKNPRRIRAVILENTFTSISEMAGKVFPFLRPIVGPGQPLNSLVRERWESLARLKEYFGDESSDEAKAFPPCLCLVSAQDEMVPPEMMERLYASIRSPRKHIVTFAQARHMDAYVRHRDQYWSTVKDFYLR</sequence>